<proteinExistence type="predicted"/>
<evidence type="ECO:0000313" key="3">
    <source>
        <dbReference type="Proteomes" id="UP000248889"/>
    </source>
</evidence>
<sequence>MKLTLTTFVTLDGVMQGPGGPEEDPSGGFRDGGWLVPFADERMGEIVAEQFADADAFLLGRGTYEIFAGFWPKVTDPDDAVAAALNGRPKFVVSTRLTEADWSGTTIIRDDVVARIRELKERPGGDLQVHGSHGLAQTLIRHRLVDEYRLWVYPLVLGHGKRLFGEGAVPTALERVDTRFTTTGVAVHTYRPTGLPSYGAFAVSSEGSNTPR</sequence>
<dbReference type="Pfam" id="PF01872">
    <property type="entry name" value="RibD_C"/>
    <property type="match status" value="1"/>
</dbReference>
<protein>
    <submittedName>
        <fullName evidence="2">Dihydrofolate reductase</fullName>
    </submittedName>
</protein>
<dbReference type="Gene3D" id="3.40.430.10">
    <property type="entry name" value="Dihydrofolate Reductase, subunit A"/>
    <property type="match status" value="1"/>
</dbReference>
<dbReference type="InterPro" id="IPR024072">
    <property type="entry name" value="DHFR-like_dom_sf"/>
</dbReference>
<dbReference type="InterPro" id="IPR002734">
    <property type="entry name" value="RibDG_C"/>
</dbReference>
<dbReference type="AlphaFoldDB" id="A0A2X0IM90"/>
<dbReference type="EMBL" id="QKYN01000037">
    <property type="protein sequence ID" value="RAG85787.1"/>
    <property type="molecule type" value="Genomic_DNA"/>
</dbReference>
<feature type="domain" description="Bacterial bifunctional deaminase-reductase C-terminal" evidence="1">
    <location>
        <begin position="2"/>
        <end position="185"/>
    </location>
</feature>
<comment type="caution">
    <text evidence="2">The sequence shown here is derived from an EMBL/GenBank/DDBJ whole genome shotgun (WGS) entry which is preliminary data.</text>
</comment>
<keyword evidence="3" id="KW-1185">Reference proteome</keyword>
<evidence type="ECO:0000259" key="1">
    <source>
        <dbReference type="Pfam" id="PF01872"/>
    </source>
</evidence>
<dbReference type="SUPFAM" id="SSF53597">
    <property type="entry name" value="Dihydrofolate reductase-like"/>
    <property type="match status" value="1"/>
</dbReference>
<dbReference type="OrthoDB" id="7342392at2"/>
<dbReference type="PANTHER" id="PTHR38011:SF2">
    <property type="entry name" value="BIFUNCTIONAL DEAMINASE-REDUCTASE DOMAIN PROTEIN"/>
    <property type="match status" value="1"/>
</dbReference>
<name>A0A2X0IM90_9ACTN</name>
<dbReference type="InterPro" id="IPR050765">
    <property type="entry name" value="Riboflavin_Biosynth_HTPR"/>
</dbReference>
<reference evidence="2 3" key="1">
    <citation type="submission" date="2018-06" db="EMBL/GenBank/DDBJ databases">
        <title>Streptacidiphilus pinicola sp. nov., isolated from pine grove soil.</title>
        <authorList>
            <person name="Roh S.G."/>
            <person name="Park S."/>
            <person name="Kim M.-K."/>
            <person name="Yun B.-R."/>
            <person name="Park J."/>
            <person name="Kim M.J."/>
            <person name="Kim Y.S."/>
            <person name="Kim S.B."/>
        </authorList>
    </citation>
    <scope>NUCLEOTIDE SEQUENCE [LARGE SCALE GENOMIC DNA]</scope>
    <source>
        <strain evidence="2 3">MMS16-CNU450</strain>
    </source>
</reference>
<dbReference type="PANTHER" id="PTHR38011">
    <property type="entry name" value="DIHYDROFOLATE REDUCTASE FAMILY PROTEIN (AFU_ORTHOLOGUE AFUA_8G06820)"/>
    <property type="match status" value="1"/>
</dbReference>
<gene>
    <name evidence="2" type="ORF">DN069_09775</name>
</gene>
<dbReference type="RefSeq" id="WP_111500489.1">
    <property type="nucleotide sequence ID" value="NZ_QKYN01000037.1"/>
</dbReference>
<dbReference type="GO" id="GO:0008703">
    <property type="term" value="F:5-amino-6-(5-phosphoribosylamino)uracil reductase activity"/>
    <property type="evidence" value="ECO:0007669"/>
    <property type="project" value="InterPro"/>
</dbReference>
<dbReference type="GO" id="GO:0009231">
    <property type="term" value="P:riboflavin biosynthetic process"/>
    <property type="evidence" value="ECO:0007669"/>
    <property type="project" value="InterPro"/>
</dbReference>
<evidence type="ECO:0000313" key="2">
    <source>
        <dbReference type="EMBL" id="RAG85787.1"/>
    </source>
</evidence>
<organism evidence="2 3">
    <name type="scientific">Streptacidiphilus pinicola</name>
    <dbReference type="NCBI Taxonomy" id="2219663"/>
    <lineage>
        <taxon>Bacteria</taxon>
        <taxon>Bacillati</taxon>
        <taxon>Actinomycetota</taxon>
        <taxon>Actinomycetes</taxon>
        <taxon>Kitasatosporales</taxon>
        <taxon>Streptomycetaceae</taxon>
        <taxon>Streptacidiphilus</taxon>
    </lineage>
</organism>
<accession>A0A2X0IM90</accession>
<dbReference type="Proteomes" id="UP000248889">
    <property type="component" value="Unassembled WGS sequence"/>
</dbReference>